<gene>
    <name evidence="2" type="ORF">BDN71DRAFT_1438799</name>
</gene>
<feature type="compositionally biased region" description="Polar residues" evidence="1">
    <location>
        <begin position="1"/>
        <end position="27"/>
    </location>
</feature>
<proteinExistence type="predicted"/>
<dbReference type="AlphaFoldDB" id="A0A9P6DL87"/>
<feature type="region of interest" description="Disordered" evidence="1">
    <location>
        <begin position="1"/>
        <end position="52"/>
    </location>
</feature>
<name>A0A9P6DL87_PLEER</name>
<reference evidence="2" key="1">
    <citation type="submission" date="2020-11" db="EMBL/GenBank/DDBJ databases">
        <authorList>
            <consortium name="DOE Joint Genome Institute"/>
            <person name="Ahrendt S."/>
            <person name="Riley R."/>
            <person name="Andreopoulos W."/>
            <person name="Labutti K."/>
            <person name="Pangilinan J."/>
            <person name="Ruiz-Duenas F.J."/>
            <person name="Barrasa J.M."/>
            <person name="Sanchez-Garcia M."/>
            <person name="Camarero S."/>
            <person name="Miyauchi S."/>
            <person name="Serrano A."/>
            <person name="Linde D."/>
            <person name="Babiker R."/>
            <person name="Drula E."/>
            <person name="Ayuso-Fernandez I."/>
            <person name="Pacheco R."/>
            <person name="Padilla G."/>
            <person name="Ferreira P."/>
            <person name="Barriuso J."/>
            <person name="Kellner H."/>
            <person name="Castanera R."/>
            <person name="Alfaro M."/>
            <person name="Ramirez L."/>
            <person name="Pisabarro A.G."/>
            <person name="Kuo A."/>
            <person name="Tritt A."/>
            <person name="Lipzen A."/>
            <person name="He G."/>
            <person name="Yan M."/>
            <person name="Ng V."/>
            <person name="Cullen D."/>
            <person name="Martin F."/>
            <person name="Rosso M.-N."/>
            <person name="Henrissat B."/>
            <person name="Hibbett D."/>
            <person name="Martinez A.T."/>
            <person name="Grigoriev I.V."/>
        </authorList>
    </citation>
    <scope>NUCLEOTIDE SEQUENCE</scope>
    <source>
        <strain evidence="2">ATCC 90797</strain>
    </source>
</reference>
<feature type="compositionally biased region" description="Basic residues" evidence="1">
    <location>
        <begin position="42"/>
        <end position="52"/>
    </location>
</feature>
<dbReference type="Proteomes" id="UP000807025">
    <property type="component" value="Unassembled WGS sequence"/>
</dbReference>
<evidence type="ECO:0000256" key="1">
    <source>
        <dbReference type="SAM" id="MobiDB-lite"/>
    </source>
</evidence>
<dbReference type="EMBL" id="MU154522">
    <property type="protein sequence ID" value="KAF9502030.1"/>
    <property type="molecule type" value="Genomic_DNA"/>
</dbReference>
<protein>
    <submittedName>
        <fullName evidence="2">Uncharacterized protein</fullName>
    </submittedName>
</protein>
<comment type="caution">
    <text evidence="2">The sequence shown here is derived from an EMBL/GenBank/DDBJ whole genome shotgun (WGS) entry which is preliminary data.</text>
</comment>
<organism evidence="2 3">
    <name type="scientific">Pleurotus eryngii</name>
    <name type="common">Boletus of the steppes</name>
    <dbReference type="NCBI Taxonomy" id="5323"/>
    <lineage>
        <taxon>Eukaryota</taxon>
        <taxon>Fungi</taxon>
        <taxon>Dikarya</taxon>
        <taxon>Basidiomycota</taxon>
        <taxon>Agaricomycotina</taxon>
        <taxon>Agaricomycetes</taxon>
        <taxon>Agaricomycetidae</taxon>
        <taxon>Agaricales</taxon>
        <taxon>Pleurotineae</taxon>
        <taxon>Pleurotaceae</taxon>
        <taxon>Pleurotus</taxon>
    </lineage>
</organism>
<evidence type="ECO:0000313" key="2">
    <source>
        <dbReference type="EMBL" id="KAF9502030.1"/>
    </source>
</evidence>
<keyword evidence="3" id="KW-1185">Reference proteome</keyword>
<accession>A0A9P6DL87</accession>
<evidence type="ECO:0000313" key="3">
    <source>
        <dbReference type="Proteomes" id="UP000807025"/>
    </source>
</evidence>
<sequence>MNENTNVVMRLSESQVQEDGHRSQMSRNVKMASRELEPLRSKMQKKSRALIW</sequence>